<evidence type="ECO:0000256" key="7">
    <source>
        <dbReference type="SAM" id="Phobius"/>
    </source>
</evidence>
<keyword evidence="3" id="KW-0677">Repeat</keyword>
<keyword evidence="4 7" id="KW-1133">Transmembrane helix</keyword>
<dbReference type="PANTHER" id="PTHR24186">
    <property type="entry name" value="PROTEIN PHOSPHATASE 1 REGULATORY SUBUNIT"/>
    <property type="match status" value="1"/>
</dbReference>
<gene>
    <name evidence="9" type="ORF">CK203_032532</name>
</gene>
<keyword evidence="5" id="KW-0040">ANK repeat</keyword>
<organism evidence="9 10">
    <name type="scientific">Vitis vinifera</name>
    <name type="common">Grape</name>
    <dbReference type="NCBI Taxonomy" id="29760"/>
    <lineage>
        <taxon>Eukaryota</taxon>
        <taxon>Viridiplantae</taxon>
        <taxon>Streptophyta</taxon>
        <taxon>Embryophyta</taxon>
        <taxon>Tracheophyta</taxon>
        <taxon>Spermatophyta</taxon>
        <taxon>Magnoliopsida</taxon>
        <taxon>eudicotyledons</taxon>
        <taxon>Gunneridae</taxon>
        <taxon>Pentapetalae</taxon>
        <taxon>rosids</taxon>
        <taxon>Vitales</taxon>
        <taxon>Vitaceae</taxon>
        <taxon>Viteae</taxon>
        <taxon>Vitis</taxon>
    </lineage>
</organism>
<feature type="domain" description="PGG" evidence="8">
    <location>
        <begin position="34"/>
        <end position="77"/>
    </location>
</feature>
<dbReference type="InterPro" id="IPR026961">
    <property type="entry name" value="PGG_dom"/>
</dbReference>
<evidence type="ECO:0000256" key="1">
    <source>
        <dbReference type="ARBA" id="ARBA00004141"/>
    </source>
</evidence>
<sequence length="148" mass="16187">MRSSRVSMRPLGSLEIKEDIGNSESKESEEIFEIKKTMKSHMMVAALIVTVTFVAGFTLPGGYVQNDSNNQGMAVLSLSTNGTKGTDRDRATATMENFESFTVQGYLWYGYALTMSAMTAMVFAFVEGLRAVLHPSSLLEGGFCMAKK</sequence>
<keyword evidence="6 7" id="KW-0472">Membrane</keyword>
<dbReference type="GO" id="GO:0016020">
    <property type="term" value="C:membrane"/>
    <property type="evidence" value="ECO:0007669"/>
    <property type="project" value="UniProtKB-SubCell"/>
</dbReference>
<proteinExistence type="predicted"/>
<keyword evidence="2 7" id="KW-0812">Transmembrane</keyword>
<protein>
    <recommendedName>
        <fullName evidence="8">PGG domain-containing protein</fullName>
    </recommendedName>
</protein>
<evidence type="ECO:0000256" key="3">
    <source>
        <dbReference type="ARBA" id="ARBA00022737"/>
    </source>
</evidence>
<dbReference type="Pfam" id="PF13962">
    <property type="entry name" value="PGG"/>
    <property type="match status" value="1"/>
</dbReference>
<dbReference type="Proteomes" id="UP000288805">
    <property type="component" value="Unassembled WGS sequence"/>
</dbReference>
<evidence type="ECO:0000256" key="2">
    <source>
        <dbReference type="ARBA" id="ARBA00022692"/>
    </source>
</evidence>
<evidence type="ECO:0000313" key="9">
    <source>
        <dbReference type="EMBL" id="RVW92397.1"/>
    </source>
</evidence>
<reference evidence="9 10" key="1">
    <citation type="journal article" date="2018" name="PLoS Genet.">
        <title>Population sequencing reveals clonal diversity and ancestral inbreeding in the grapevine cultivar Chardonnay.</title>
        <authorList>
            <person name="Roach M.J."/>
            <person name="Johnson D.L."/>
            <person name="Bohlmann J."/>
            <person name="van Vuuren H.J."/>
            <person name="Jones S.J."/>
            <person name="Pretorius I.S."/>
            <person name="Schmidt S.A."/>
            <person name="Borneman A.R."/>
        </authorList>
    </citation>
    <scope>NUCLEOTIDE SEQUENCE [LARGE SCALE GENOMIC DNA]</scope>
    <source>
        <strain evidence="10">cv. Chardonnay</strain>
        <tissue evidence="9">Leaf</tissue>
    </source>
</reference>
<evidence type="ECO:0000313" key="10">
    <source>
        <dbReference type="Proteomes" id="UP000288805"/>
    </source>
</evidence>
<evidence type="ECO:0000256" key="6">
    <source>
        <dbReference type="ARBA" id="ARBA00023136"/>
    </source>
</evidence>
<evidence type="ECO:0000259" key="8">
    <source>
        <dbReference type="Pfam" id="PF13962"/>
    </source>
</evidence>
<name>A0A438I6V8_VITVI</name>
<feature type="transmembrane region" description="Helical" evidence="7">
    <location>
        <begin position="42"/>
        <end position="63"/>
    </location>
</feature>
<comment type="caution">
    <text evidence="9">The sequence shown here is derived from an EMBL/GenBank/DDBJ whole genome shotgun (WGS) entry which is preliminary data.</text>
</comment>
<dbReference type="AlphaFoldDB" id="A0A438I6V8"/>
<dbReference type="EMBL" id="QGNW01000138">
    <property type="protein sequence ID" value="RVW92397.1"/>
    <property type="molecule type" value="Genomic_DNA"/>
</dbReference>
<dbReference type="PANTHER" id="PTHR24186:SF53">
    <property type="entry name" value="PGG DOMAIN-CONTAINING PROTEIN"/>
    <property type="match status" value="1"/>
</dbReference>
<comment type="subcellular location">
    <subcellularLocation>
        <location evidence="1">Membrane</location>
        <topology evidence="1">Multi-pass membrane protein</topology>
    </subcellularLocation>
</comment>
<evidence type="ECO:0000256" key="4">
    <source>
        <dbReference type="ARBA" id="ARBA00022989"/>
    </source>
</evidence>
<feature type="transmembrane region" description="Helical" evidence="7">
    <location>
        <begin position="106"/>
        <end position="126"/>
    </location>
</feature>
<accession>A0A438I6V8</accession>
<evidence type="ECO:0000256" key="5">
    <source>
        <dbReference type="ARBA" id="ARBA00023043"/>
    </source>
</evidence>